<evidence type="ECO:0000256" key="1">
    <source>
        <dbReference type="SAM" id="Phobius"/>
    </source>
</evidence>
<organism evidence="2 3">
    <name type="scientific">Microctonus aethiopoides</name>
    <dbReference type="NCBI Taxonomy" id="144406"/>
    <lineage>
        <taxon>Eukaryota</taxon>
        <taxon>Metazoa</taxon>
        <taxon>Ecdysozoa</taxon>
        <taxon>Arthropoda</taxon>
        <taxon>Hexapoda</taxon>
        <taxon>Insecta</taxon>
        <taxon>Pterygota</taxon>
        <taxon>Neoptera</taxon>
        <taxon>Endopterygota</taxon>
        <taxon>Hymenoptera</taxon>
        <taxon>Apocrita</taxon>
        <taxon>Ichneumonoidea</taxon>
        <taxon>Braconidae</taxon>
        <taxon>Euphorinae</taxon>
        <taxon>Microctonus</taxon>
    </lineage>
</organism>
<evidence type="ECO:0008006" key="4">
    <source>
        <dbReference type="Google" id="ProtNLM"/>
    </source>
</evidence>
<dbReference type="Proteomes" id="UP001168990">
    <property type="component" value="Unassembled WGS sequence"/>
</dbReference>
<dbReference type="AlphaFoldDB" id="A0AA39EY57"/>
<gene>
    <name evidence="2" type="ORF">PV328_011520</name>
</gene>
<keyword evidence="1" id="KW-1133">Transmembrane helix</keyword>
<keyword evidence="1" id="KW-0472">Membrane</keyword>
<comment type="caution">
    <text evidence="2">The sequence shown here is derived from an EMBL/GenBank/DDBJ whole genome shotgun (WGS) entry which is preliminary data.</text>
</comment>
<protein>
    <recommendedName>
        <fullName evidence="4">Transmembrane protein</fullName>
    </recommendedName>
</protein>
<reference evidence="2" key="2">
    <citation type="submission" date="2023-03" db="EMBL/GenBank/DDBJ databases">
        <authorList>
            <person name="Inwood S.N."/>
            <person name="Skelly J.G."/>
            <person name="Guhlin J."/>
            <person name="Harrop T.W.R."/>
            <person name="Goldson S.G."/>
            <person name="Dearden P.K."/>
        </authorList>
    </citation>
    <scope>NUCLEOTIDE SEQUENCE</scope>
    <source>
        <strain evidence="2">Irish</strain>
        <tissue evidence="2">Whole body</tissue>
    </source>
</reference>
<name>A0AA39EY57_9HYME</name>
<feature type="transmembrane region" description="Helical" evidence="1">
    <location>
        <begin position="62"/>
        <end position="81"/>
    </location>
</feature>
<proteinExistence type="predicted"/>
<dbReference type="EMBL" id="JAQQBS010001425">
    <property type="protein sequence ID" value="KAK0157830.1"/>
    <property type="molecule type" value="Genomic_DNA"/>
</dbReference>
<evidence type="ECO:0000313" key="3">
    <source>
        <dbReference type="Proteomes" id="UP001168990"/>
    </source>
</evidence>
<keyword evidence="3" id="KW-1185">Reference proteome</keyword>
<evidence type="ECO:0000313" key="2">
    <source>
        <dbReference type="EMBL" id="KAK0157830.1"/>
    </source>
</evidence>
<accession>A0AA39EY57</accession>
<sequence length="98" mass="10779">MDHVQVKTKYTSRSNPSKMACEKASRRLRATLLKATRMGIDSKEVAGLPSAKKLIPQRDHGWRLAVFMVLMFGGSVVVALVCMAKNGCSRIEDITLAT</sequence>
<reference evidence="2" key="1">
    <citation type="journal article" date="2023" name="bioRxiv">
        <title>Scaffold-level genome assemblies of two parasitoid biocontrol wasps reveal the parthenogenesis mechanism and an associated novel virus.</title>
        <authorList>
            <person name="Inwood S."/>
            <person name="Skelly J."/>
            <person name="Guhlin J."/>
            <person name="Harrop T."/>
            <person name="Goldson S."/>
            <person name="Dearden P."/>
        </authorList>
    </citation>
    <scope>NUCLEOTIDE SEQUENCE</scope>
    <source>
        <strain evidence="2">Irish</strain>
        <tissue evidence="2">Whole body</tissue>
    </source>
</reference>
<keyword evidence="1" id="KW-0812">Transmembrane</keyword>